<name>A0A096B4M1_FLAPL</name>
<comment type="caution">
    <text evidence="2">The sequence shown here is derived from an EMBL/GenBank/DDBJ whole genome shotgun (WGS) entry which is preliminary data.</text>
</comment>
<dbReference type="PATRIC" id="fig|742738.3.peg.3393"/>
<feature type="transmembrane region" description="Helical" evidence="1">
    <location>
        <begin position="44"/>
        <end position="66"/>
    </location>
</feature>
<keyword evidence="1" id="KW-0472">Membrane</keyword>
<dbReference type="RefSeq" id="WP_044942635.1">
    <property type="nucleotide sequence ID" value="NZ_KN174165.1"/>
</dbReference>
<dbReference type="Proteomes" id="UP000029585">
    <property type="component" value="Unassembled WGS sequence"/>
</dbReference>
<proteinExistence type="predicted"/>
<evidence type="ECO:0000256" key="1">
    <source>
        <dbReference type="SAM" id="Phobius"/>
    </source>
</evidence>
<reference evidence="2 3" key="1">
    <citation type="submission" date="2011-08" db="EMBL/GenBank/DDBJ databases">
        <title>The Genome Sequence of Clostridium orbiscindens 1_3_50AFAA.</title>
        <authorList>
            <consortium name="The Broad Institute Genome Sequencing Platform"/>
            <person name="Earl A."/>
            <person name="Ward D."/>
            <person name="Feldgarden M."/>
            <person name="Gevers D."/>
            <person name="Daigneault M."/>
            <person name="Strauss J."/>
            <person name="Allen-Vercoe E."/>
            <person name="Young S.K."/>
            <person name="Zeng Q."/>
            <person name="Gargeya S."/>
            <person name="Fitzgerald M."/>
            <person name="Haas B."/>
            <person name="Abouelleil A."/>
            <person name="Alvarado L."/>
            <person name="Arachchi H.M."/>
            <person name="Berlin A."/>
            <person name="Brown A."/>
            <person name="Chapman S.B."/>
            <person name="Chen Z."/>
            <person name="Dunbar C."/>
            <person name="Freedman E."/>
            <person name="Gearin G."/>
            <person name="Gellesch M."/>
            <person name="Goldberg J."/>
            <person name="Griggs A."/>
            <person name="Gujja S."/>
            <person name="Heiman D."/>
            <person name="Howarth C."/>
            <person name="Larson L."/>
            <person name="Lui A."/>
            <person name="MacDonald P.J.P."/>
            <person name="Montmayeur A."/>
            <person name="Murphy C."/>
            <person name="Neiman D."/>
            <person name="Pearson M."/>
            <person name="Priest M."/>
            <person name="Roberts A."/>
            <person name="Saif S."/>
            <person name="Shea T."/>
            <person name="Shenoy N."/>
            <person name="Sisk P."/>
            <person name="Stolte C."/>
            <person name="Sykes S."/>
            <person name="Wortman J."/>
            <person name="Nusbaum C."/>
            <person name="Birren B."/>
        </authorList>
    </citation>
    <scope>NUCLEOTIDE SEQUENCE [LARGE SCALE GENOMIC DNA]</scope>
    <source>
        <strain evidence="2 3">1_3_50AFAA</strain>
    </source>
</reference>
<evidence type="ECO:0000313" key="3">
    <source>
        <dbReference type="Proteomes" id="UP000029585"/>
    </source>
</evidence>
<sequence>MSNRYRDSMDRLHFTQEQKQEMVDRLMEAGPVSSVRRPLRFRRFAAVGVAAALALSLGVAGATGALGSAGDAFAGLFGGGPAETEIIDQIGYPIGASATSNGVTITADAIMGDTYSYAIVYSIRRDDGSPLVSDETLAAGAERDGLLPLRFRNYGTQVRTSGGGAHGSSWFYDADPADNAIQFVEMMTQDQPLKPGTASVKFQDLSVYTDNDYRTSETLAEGTWRLKFDFAFEDSSISLPAGQSFTLNGMDATLDGVTLSPLSIQVDYTVHQELVWSENRESGRENEYDREQSYRYFESLPVVITYTDGTTQDLTNAGGGITPGDGETVCQKSRIFDELRPLDEVASVTVGDIVLPVSAG</sequence>
<dbReference type="Gene3D" id="2.60.40.1630">
    <property type="entry name" value="bacillus anthracis domain"/>
    <property type="match status" value="1"/>
</dbReference>
<keyword evidence="1" id="KW-1133">Transmembrane helix</keyword>
<organism evidence="2 3">
    <name type="scientific">Flavonifractor plautii 1_3_50AFAA</name>
    <dbReference type="NCBI Taxonomy" id="742738"/>
    <lineage>
        <taxon>Bacteria</taxon>
        <taxon>Bacillati</taxon>
        <taxon>Bacillota</taxon>
        <taxon>Clostridia</taxon>
        <taxon>Eubacteriales</taxon>
        <taxon>Oscillospiraceae</taxon>
        <taxon>Flavonifractor</taxon>
    </lineage>
</organism>
<evidence type="ECO:0000313" key="2">
    <source>
        <dbReference type="EMBL" id="KGF53901.1"/>
    </source>
</evidence>
<dbReference type="HOGENOM" id="CLU_786939_0_0_9"/>
<dbReference type="eggNOG" id="ENOG502ZMBC">
    <property type="taxonomic scope" value="Bacteria"/>
</dbReference>
<dbReference type="AlphaFoldDB" id="A0A096B4M1"/>
<dbReference type="EMBL" id="ADLO01000101">
    <property type="protein sequence ID" value="KGF53901.1"/>
    <property type="molecule type" value="Genomic_DNA"/>
</dbReference>
<keyword evidence="3" id="KW-1185">Reference proteome</keyword>
<accession>A0A096B4M1</accession>
<keyword evidence="1" id="KW-0812">Transmembrane</keyword>
<gene>
    <name evidence="2" type="ORF">HMPREF9460_03297</name>
</gene>
<protein>
    <submittedName>
        <fullName evidence="2">Uncharacterized protein</fullName>
    </submittedName>
</protein>